<reference evidence="1 2" key="1">
    <citation type="journal article" date="2018" name="Sci. Rep.">
        <title>Genomic signatures of local adaptation to the degree of environmental predictability in rotifers.</title>
        <authorList>
            <person name="Franch-Gras L."/>
            <person name="Hahn C."/>
            <person name="Garcia-Roger E.M."/>
            <person name="Carmona M.J."/>
            <person name="Serra M."/>
            <person name="Gomez A."/>
        </authorList>
    </citation>
    <scope>NUCLEOTIDE SEQUENCE [LARGE SCALE GENOMIC DNA]</scope>
    <source>
        <strain evidence="1">HYR1</strain>
    </source>
</reference>
<name>A0A3M7SIV2_BRAPC</name>
<sequence>MNYSAIVKLTDSLIQAFFLNDSDFSSHLANYAKLVPLLHFSRLKTDSARTCSSILINFSKLGKIQDLNLGSLESFPKKISVNYFGNLFLFILKKSTIKAAHFLIAMRQGERNIEKNI</sequence>
<evidence type="ECO:0000313" key="2">
    <source>
        <dbReference type="Proteomes" id="UP000276133"/>
    </source>
</evidence>
<accession>A0A3M7SIV2</accession>
<evidence type="ECO:0000313" key="1">
    <source>
        <dbReference type="EMBL" id="RNA35547.1"/>
    </source>
</evidence>
<proteinExistence type="predicted"/>
<gene>
    <name evidence="1" type="ORF">BpHYR1_031613</name>
</gene>
<comment type="caution">
    <text evidence="1">The sequence shown here is derived from an EMBL/GenBank/DDBJ whole genome shotgun (WGS) entry which is preliminary data.</text>
</comment>
<dbReference type="Proteomes" id="UP000276133">
    <property type="component" value="Unassembled WGS sequence"/>
</dbReference>
<organism evidence="1 2">
    <name type="scientific">Brachionus plicatilis</name>
    <name type="common">Marine rotifer</name>
    <name type="synonym">Brachionus muelleri</name>
    <dbReference type="NCBI Taxonomy" id="10195"/>
    <lineage>
        <taxon>Eukaryota</taxon>
        <taxon>Metazoa</taxon>
        <taxon>Spiralia</taxon>
        <taxon>Gnathifera</taxon>
        <taxon>Rotifera</taxon>
        <taxon>Eurotatoria</taxon>
        <taxon>Monogononta</taxon>
        <taxon>Pseudotrocha</taxon>
        <taxon>Ploima</taxon>
        <taxon>Brachionidae</taxon>
        <taxon>Brachionus</taxon>
    </lineage>
</organism>
<protein>
    <submittedName>
        <fullName evidence="1">Uncharacterized protein</fullName>
    </submittedName>
</protein>
<dbReference type="AlphaFoldDB" id="A0A3M7SIV2"/>
<dbReference type="EMBL" id="REGN01001312">
    <property type="protein sequence ID" value="RNA35547.1"/>
    <property type="molecule type" value="Genomic_DNA"/>
</dbReference>
<keyword evidence="2" id="KW-1185">Reference proteome</keyword>